<dbReference type="Gene3D" id="3.40.190.10">
    <property type="entry name" value="Periplasmic binding protein-like II"/>
    <property type="match status" value="1"/>
</dbReference>
<feature type="coiled-coil region" evidence="5">
    <location>
        <begin position="410"/>
        <end position="441"/>
    </location>
</feature>
<dbReference type="InterPro" id="IPR006059">
    <property type="entry name" value="SBP"/>
</dbReference>
<organism evidence="6 7">
    <name type="scientific">Paenibacillus hemerocallicola</name>
    <dbReference type="NCBI Taxonomy" id="1172614"/>
    <lineage>
        <taxon>Bacteria</taxon>
        <taxon>Bacillati</taxon>
        <taxon>Bacillota</taxon>
        <taxon>Bacilli</taxon>
        <taxon>Bacillales</taxon>
        <taxon>Paenibacillaceae</taxon>
        <taxon>Paenibacillus</taxon>
    </lineage>
</organism>
<keyword evidence="5" id="KW-0175">Coiled coil</keyword>
<comment type="similarity">
    <text evidence="2">Belongs to the bacterial solute-binding protein 1 family.</text>
</comment>
<dbReference type="AlphaFoldDB" id="A0A5C4T8Q8"/>
<reference evidence="6 7" key="1">
    <citation type="submission" date="2019-05" db="EMBL/GenBank/DDBJ databases">
        <title>We sequenced the genome of Paenibacillus hemerocallicola KCTC 33185 for further insight into its adaptation and study the phylogeny of Paenibacillus.</title>
        <authorList>
            <person name="Narsing Rao M.P."/>
        </authorList>
    </citation>
    <scope>NUCLEOTIDE SEQUENCE [LARGE SCALE GENOMIC DNA]</scope>
    <source>
        <strain evidence="6 7">KCTC 33185</strain>
    </source>
</reference>
<dbReference type="Proteomes" id="UP000307943">
    <property type="component" value="Unassembled WGS sequence"/>
</dbReference>
<keyword evidence="4" id="KW-0732">Signal</keyword>
<protein>
    <submittedName>
        <fullName evidence="6">Extracellular solute-binding protein</fullName>
    </submittedName>
</protein>
<accession>A0A5C4T8Q8</accession>
<proteinExistence type="inferred from homology"/>
<evidence type="ECO:0000256" key="4">
    <source>
        <dbReference type="ARBA" id="ARBA00022729"/>
    </source>
</evidence>
<dbReference type="PANTHER" id="PTHR43649:SF31">
    <property type="entry name" value="SN-GLYCEROL-3-PHOSPHATE-BINDING PERIPLASMIC PROTEIN UGPB"/>
    <property type="match status" value="1"/>
</dbReference>
<dbReference type="OrthoDB" id="7918484at2"/>
<sequence>MINYTKGDPSMRKAAVCMAVASIMLLWGCSGNGQSGSTDNKASKENAKPEPVALTFYSKLTPAEFENYIARHVRSKFPHVTLQQVEQKSATMQDLITAGNVPDIIWEGVTNLQTLTPLKVMADLRPFAEKHKFDFGKYRDGVVDNVKSYAENGEIYYLPFNVFEFALHYNKDVFNKFGVPFPKDYMTWDEAIALAGKMNRQDNGVQYVGMRPPLSTNRMQMQLSLPYVDPKTGKAAIQTEGWKRLFGTIRSMYPGPSTVRSFFDYRDEFLKQRTVGMLPDILQLQNSDMTGFEKEGLDWDVVTYPVFADKPKVGAGLFSDGMVISAGSKHADLAFQIISFVSTDPEVQLQATRDGRVTALKDPQILGRAFENNPSASGKNLKPISSLSYPAAFPMSDFDRKGLSVVESKLKNYAADKGDVNTLLREAEEQLEKAIAELKSQ</sequence>
<name>A0A5C4T8Q8_9BACL</name>
<evidence type="ECO:0000256" key="3">
    <source>
        <dbReference type="ARBA" id="ARBA00022448"/>
    </source>
</evidence>
<evidence type="ECO:0000313" key="6">
    <source>
        <dbReference type="EMBL" id="TNJ65458.1"/>
    </source>
</evidence>
<dbReference type="EMBL" id="VDCQ01000018">
    <property type="protein sequence ID" value="TNJ65458.1"/>
    <property type="molecule type" value="Genomic_DNA"/>
</dbReference>
<dbReference type="RefSeq" id="WP_139602955.1">
    <property type="nucleotide sequence ID" value="NZ_VDCQ01000018.1"/>
</dbReference>
<comment type="caution">
    <text evidence="6">The sequence shown here is derived from an EMBL/GenBank/DDBJ whole genome shotgun (WGS) entry which is preliminary data.</text>
</comment>
<comment type="subcellular location">
    <subcellularLocation>
        <location evidence="1">Cell envelope</location>
    </subcellularLocation>
</comment>
<dbReference type="SUPFAM" id="SSF53850">
    <property type="entry name" value="Periplasmic binding protein-like II"/>
    <property type="match status" value="1"/>
</dbReference>
<evidence type="ECO:0000256" key="1">
    <source>
        <dbReference type="ARBA" id="ARBA00004196"/>
    </source>
</evidence>
<evidence type="ECO:0000256" key="5">
    <source>
        <dbReference type="SAM" id="Coils"/>
    </source>
</evidence>
<dbReference type="InterPro" id="IPR050490">
    <property type="entry name" value="Bact_solute-bd_prot1"/>
</dbReference>
<evidence type="ECO:0000313" key="7">
    <source>
        <dbReference type="Proteomes" id="UP000307943"/>
    </source>
</evidence>
<dbReference type="Pfam" id="PF01547">
    <property type="entry name" value="SBP_bac_1"/>
    <property type="match status" value="1"/>
</dbReference>
<gene>
    <name evidence="6" type="ORF">FE784_14650</name>
</gene>
<evidence type="ECO:0000256" key="2">
    <source>
        <dbReference type="ARBA" id="ARBA00008520"/>
    </source>
</evidence>
<keyword evidence="7" id="KW-1185">Reference proteome</keyword>
<dbReference type="GO" id="GO:0030313">
    <property type="term" value="C:cell envelope"/>
    <property type="evidence" value="ECO:0007669"/>
    <property type="project" value="UniProtKB-SubCell"/>
</dbReference>
<dbReference type="PANTHER" id="PTHR43649">
    <property type="entry name" value="ARABINOSE-BINDING PROTEIN-RELATED"/>
    <property type="match status" value="1"/>
</dbReference>
<keyword evidence="3" id="KW-0813">Transport</keyword>